<feature type="compositionally biased region" description="Low complexity" evidence="3">
    <location>
        <begin position="347"/>
        <end position="361"/>
    </location>
</feature>
<evidence type="ECO:0000256" key="2">
    <source>
        <dbReference type="PROSITE-ProRule" id="PRU00176"/>
    </source>
</evidence>
<feature type="compositionally biased region" description="Basic and acidic residues" evidence="3">
    <location>
        <begin position="321"/>
        <end position="332"/>
    </location>
</feature>
<dbReference type="Proteomes" id="UP000247409">
    <property type="component" value="Unassembled WGS sequence"/>
</dbReference>
<keyword evidence="5" id="KW-0687">Ribonucleoprotein</keyword>
<feature type="compositionally biased region" description="Polar residues" evidence="3">
    <location>
        <begin position="82"/>
        <end position="102"/>
    </location>
</feature>
<reference evidence="5 6" key="1">
    <citation type="journal article" date="2018" name="Mol. Biol. Evol.">
        <title>Analysis of the draft genome of the red seaweed Gracilariopsis chorda provides insights into genome size evolution in Rhodophyta.</title>
        <authorList>
            <person name="Lee J."/>
            <person name="Yang E.C."/>
            <person name="Graf L."/>
            <person name="Yang J.H."/>
            <person name="Qiu H."/>
            <person name="Zel Zion U."/>
            <person name="Chan C.X."/>
            <person name="Stephens T.G."/>
            <person name="Weber A.P.M."/>
            <person name="Boo G.H."/>
            <person name="Boo S.M."/>
            <person name="Kim K.M."/>
            <person name="Shin Y."/>
            <person name="Jung M."/>
            <person name="Lee S.J."/>
            <person name="Yim H.S."/>
            <person name="Lee J.H."/>
            <person name="Bhattacharya D."/>
            <person name="Yoon H.S."/>
        </authorList>
    </citation>
    <scope>NUCLEOTIDE SEQUENCE [LARGE SCALE GENOMIC DNA]</scope>
    <source>
        <strain evidence="5 6">SKKU-2015</strain>
        <tissue evidence="5">Whole body</tissue>
    </source>
</reference>
<dbReference type="InterPro" id="IPR000504">
    <property type="entry name" value="RRM_dom"/>
</dbReference>
<feature type="compositionally biased region" description="Polar residues" evidence="3">
    <location>
        <begin position="844"/>
        <end position="875"/>
    </location>
</feature>
<evidence type="ECO:0000256" key="1">
    <source>
        <dbReference type="ARBA" id="ARBA00022884"/>
    </source>
</evidence>
<proteinExistence type="predicted"/>
<dbReference type="PANTHER" id="PTHR13968">
    <property type="entry name" value="HETEROGENEOUS NUCLEAR RIBONUCLEOPROTEIN"/>
    <property type="match status" value="1"/>
</dbReference>
<dbReference type="EMBL" id="NBIV01000022">
    <property type="protein sequence ID" value="PXF47648.1"/>
    <property type="molecule type" value="Genomic_DNA"/>
</dbReference>
<feature type="compositionally biased region" description="Low complexity" evidence="3">
    <location>
        <begin position="209"/>
        <end position="219"/>
    </location>
</feature>
<dbReference type="InterPro" id="IPR035979">
    <property type="entry name" value="RBD_domain_sf"/>
</dbReference>
<keyword evidence="6" id="KW-1185">Reference proteome</keyword>
<dbReference type="GO" id="GO:1990904">
    <property type="term" value="C:ribonucleoprotein complex"/>
    <property type="evidence" value="ECO:0007669"/>
    <property type="project" value="UniProtKB-KW"/>
</dbReference>
<dbReference type="SMART" id="SM00360">
    <property type="entry name" value="RRM"/>
    <property type="match status" value="1"/>
</dbReference>
<evidence type="ECO:0000259" key="4">
    <source>
        <dbReference type="PROSITE" id="PS50102"/>
    </source>
</evidence>
<feature type="compositionally biased region" description="Low complexity" evidence="3">
    <location>
        <begin position="45"/>
        <end position="80"/>
    </location>
</feature>
<dbReference type="AlphaFoldDB" id="A0A2V3IZT0"/>
<dbReference type="InterPro" id="IPR051186">
    <property type="entry name" value="RRM_HNRPC/RALY_subfam"/>
</dbReference>
<sequence length="1038" mass="111454">MSASHTSDPNTHPTSHPSHPSATVSDVQNSLLETRSLPPQPDNTQQQHQSPAAQPSPQEPKVPVSPTTPSNNPLPSNPSNAVEDTTTALANQSNLPSGSAPATEQIEPRNSSPRPPSSPETNRHLPPPGLADHSQSATTTSVPKVEPHPPKTPTVDPTHSLYANPSSPTSHAITQPDPLEQGLQQYQPKSQPIQVAHTADVPPASPNKTSTTHQSSQTHAPLKAETVAPSQPSFQTPEQATADTSAKADHKAEPTYQSSAQPSPDSIAHKDHIVTQGTATPRAVDAQTDADNNREKEQPPPLPVPPSAPTSLPPPVPPPQERVRPQKHHPDEQPSFPAGNDINSQVRDLNPSSPRLLLSTRSLPRNLPKYVKSRPKNARVFIGNLASEYTSPREIVEIFHKYGTLIEEPVLRRSFGFVQYSTAESASLAVKNEQGRMIGGIALDLSIADNREVKKGTHIQNNTPFQHPKSHLSGQFPQTRGRVRDRDHSGLPQQGARKRRRSVSPNSALRKGGVHPPQYGRQRPDPKNGIFLRILCMSPTAKGYARHCENVFRNMTGLNADILYIVATNLGEALGKAMRDTIPYVMVVASRDVEAGTCTIRTLEKTGYEKSGRGNGVIPLKEAVEVCLIERGVIMPSVVANQYTNMGPVQGNRGGNMHQNMGANGGMGSSRPQWGMQHGMPPPDNKSGWGLGSRGPRGGRNIPNPSPMGSLPVHPPPPPPVPPVMNGSGYGYDSHGGSTNYGQSNMGGTGRDEDYSRSGYDMGAQGSGAEYGRSAAQSYTGNGMNSYTSDQYGQSGSRGAYGSGADHEYDPAAVTPTQRPGATVGDGYNWNRGTGTRDMAYGGNAQTTTNGSGSQRLHGSYTPGGQYSSNEYTNNGQYHDQGQGQYGGAYDSRHSYGNVGNNAGQGYDGYGNAGEPYASGNDTRDQYNTQPYDPRYGQGRSNAPYRSSGWSESVSGRPMNNQMGMYYNAPNQVGRTGGMRSQADASQDNRYGDNEYGRNDMSAGYTAPPGYGNRQVPGPQVRIRRVPLPMQRLSRGRR</sequence>
<feature type="compositionally biased region" description="Gly residues" evidence="3">
    <location>
        <begin position="689"/>
        <end position="698"/>
    </location>
</feature>
<feature type="compositionally biased region" description="Polar residues" evidence="3">
    <location>
        <begin position="939"/>
        <end position="957"/>
    </location>
</feature>
<feature type="region of interest" description="Disordered" evidence="3">
    <location>
        <begin position="459"/>
        <end position="526"/>
    </location>
</feature>
<dbReference type="Gene3D" id="3.40.50.800">
    <property type="entry name" value="Anticodon-binding domain"/>
    <property type="match status" value="1"/>
</dbReference>
<dbReference type="InterPro" id="IPR036621">
    <property type="entry name" value="Anticodon-bd_dom_sf"/>
</dbReference>
<feature type="region of interest" description="Disordered" evidence="3">
    <location>
        <begin position="973"/>
        <end position="1038"/>
    </location>
</feature>
<evidence type="ECO:0000256" key="3">
    <source>
        <dbReference type="SAM" id="MobiDB-lite"/>
    </source>
</evidence>
<feature type="compositionally biased region" description="Polar residues" evidence="3">
    <location>
        <begin position="255"/>
        <end position="264"/>
    </location>
</feature>
<feature type="compositionally biased region" description="Low complexity" evidence="3">
    <location>
        <begin position="1"/>
        <end position="25"/>
    </location>
</feature>
<feature type="compositionally biased region" description="Polar residues" evidence="3">
    <location>
        <begin position="155"/>
        <end position="173"/>
    </location>
</feature>
<feature type="compositionally biased region" description="Polar residues" evidence="3">
    <location>
        <begin position="182"/>
        <end position="193"/>
    </location>
</feature>
<feature type="compositionally biased region" description="Polar residues" evidence="3">
    <location>
        <begin position="133"/>
        <end position="142"/>
    </location>
</feature>
<feature type="compositionally biased region" description="Polar residues" evidence="3">
    <location>
        <begin position="228"/>
        <end position="244"/>
    </location>
</feature>
<dbReference type="InterPro" id="IPR012677">
    <property type="entry name" value="Nucleotide-bd_a/b_plait_sf"/>
</dbReference>
<feature type="compositionally biased region" description="Pro residues" evidence="3">
    <location>
        <begin position="713"/>
        <end position="723"/>
    </location>
</feature>
<dbReference type="PROSITE" id="PS50102">
    <property type="entry name" value="RRM"/>
    <property type="match status" value="1"/>
</dbReference>
<evidence type="ECO:0000313" key="6">
    <source>
        <dbReference type="Proteomes" id="UP000247409"/>
    </source>
</evidence>
<dbReference type="Gene3D" id="3.30.70.330">
    <property type="match status" value="1"/>
</dbReference>
<dbReference type="GO" id="GO:0003723">
    <property type="term" value="F:RNA binding"/>
    <property type="evidence" value="ECO:0007669"/>
    <property type="project" value="UniProtKB-UniRule"/>
</dbReference>
<feature type="compositionally biased region" description="Polar residues" evidence="3">
    <location>
        <begin position="787"/>
        <end position="797"/>
    </location>
</feature>
<dbReference type="Pfam" id="PF00076">
    <property type="entry name" value="RRM_1"/>
    <property type="match status" value="1"/>
</dbReference>
<gene>
    <name evidence="5" type="ORF">BWQ96_02627</name>
</gene>
<comment type="caution">
    <text evidence="5">The sequence shown here is derived from an EMBL/GenBank/DDBJ whole genome shotgun (WGS) entry which is preliminary data.</text>
</comment>
<feature type="region of interest" description="Disordered" evidence="3">
    <location>
        <begin position="1"/>
        <end position="361"/>
    </location>
</feature>
<feature type="domain" description="RRM" evidence="4">
    <location>
        <begin position="378"/>
        <end position="450"/>
    </location>
</feature>
<protein>
    <submittedName>
        <fullName evidence="5">Heterogeneous nuclear ribonucleoprotein C</fullName>
    </submittedName>
</protein>
<name>A0A2V3IZT0_9FLOR</name>
<feature type="region of interest" description="Disordered" evidence="3">
    <location>
        <begin position="787"/>
        <end position="957"/>
    </location>
</feature>
<dbReference type="SUPFAM" id="SSF54928">
    <property type="entry name" value="RNA-binding domain, RBD"/>
    <property type="match status" value="1"/>
</dbReference>
<dbReference type="OrthoDB" id="5970at2759"/>
<keyword evidence="1 2" id="KW-0694">RNA-binding</keyword>
<dbReference type="PANTHER" id="PTHR13968:SF26">
    <property type="entry name" value="RRM DOMAIN-CONTAINING PROTEIN"/>
    <property type="match status" value="1"/>
</dbReference>
<feature type="compositionally biased region" description="Pro residues" evidence="3">
    <location>
        <begin position="299"/>
        <end position="320"/>
    </location>
</feature>
<feature type="region of interest" description="Disordered" evidence="3">
    <location>
        <begin position="665"/>
        <end position="769"/>
    </location>
</feature>
<organism evidence="5 6">
    <name type="scientific">Gracilariopsis chorda</name>
    <dbReference type="NCBI Taxonomy" id="448386"/>
    <lineage>
        <taxon>Eukaryota</taxon>
        <taxon>Rhodophyta</taxon>
        <taxon>Florideophyceae</taxon>
        <taxon>Rhodymeniophycidae</taxon>
        <taxon>Gracilariales</taxon>
        <taxon>Gracilariaceae</taxon>
        <taxon>Gracilariopsis</taxon>
    </lineage>
</organism>
<dbReference type="STRING" id="448386.A0A2V3IZT0"/>
<evidence type="ECO:0000313" key="5">
    <source>
        <dbReference type="EMBL" id="PXF47648.1"/>
    </source>
</evidence>
<accession>A0A2V3IZT0</accession>